<evidence type="ECO:0000256" key="2">
    <source>
        <dbReference type="SAM" id="SignalP"/>
    </source>
</evidence>
<evidence type="ECO:0000313" key="3">
    <source>
        <dbReference type="EMBL" id="KAK0666795.1"/>
    </source>
</evidence>
<reference evidence="3" key="1">
    <citation type="submission" date="2023-06" db="EMBL/GenBank/DDBJ databases">
        <title>Genome-scale phylogeny and comparative genomics of the fungal order Sordariales.</title>
        <authorList>
            <consortium name="Lawrence Berkeley National Laboratory"/>
            <person name="Hensen N."/>
            <person name="Bonometti L."/>
            <person name="Westerberg I."/>
            <person name="Brannstrom I.O."/>
            <person name="Guillou S."/>
            <person name="Cros-Aarteil S."/>
            <person name="Calhoun S."/>
            <person name="Haridas S."/>
            <person name="Kuo A."/>
            <person name="Mondo S."/>
            <person name="Pangilinan J."/>
            <person name="Riley R."/>
            <person name="Labutti K."/>
            <person name="Andreopoulos B."/>
            <person name="Lipzen A."/>
            <person name="Chen C."/>
            <person name="Yanf M."/>
            <person name="Daum C."/>
            <person name="Ng V."/>
            <person name="Clum A."/>
            <person name="Steindorff A."/>
            <person name="Ohm R."/>
            <person name="Martin F."/>
            <person name="Silar P."/>
            <person name="Natvig D."/>
            <person name="Lalanne C."/>
            <person name="Gautier V."/>
            <person name="Ament-Velasquez S.L."/>
            <person name="Kruys A."/>
            <person name="Hutchinson M.I."/>
            <person name="Powell A.J."/>
            <person name="Barry K."/>
            <person name="Miller A.N."/>
            <person name="Grigoriev I.V."/>
            <person name="Debuchy R."/>
            <person name="Gladieux P."/>
            <person name="Thoren M.H."/>
            <person name="Johannesson H."/>
        </authorList>
    </citation>
    <scope>NUCLEOTIDE SEQUENCE</scope>
    <source>
        <strain evidence="3">CBS 307.81</strain>
    </source>
</reference>
<gene>
    <name evidence="3" type="ORF">QBC41DRAFT_146089</name>
</gene>
<dbReference type="EMBL" id="JAULSY010000082">
    <property type="protein sequence ID" value="KAK0666795.1"/>
    <property type="molecule type" value="Genomic_DNA"/>
</dbReference>
<evidence type="ECO:0000313" key="4">
    <source>
        <dbReference type="Proteomes" id="UP001174997"/>
    </source>
</evidence>
<feature type="chain" id="PRO_5041406420" description="Secreted protein" evidence="2">
    <location>
        <begin position="22"/>
        <end position="112"/>
    </location>
</feature>
<dbReference type="Proteomes" id="UP001174997">
    <property type="component" value="Unassembled WGS sequence"/>
</dbReference>
<evidence type="ECO:0008006" key="5">
    <source>
        <dbReference type="Google" id="ProtNLM"/>
    </source>
</evidence>
<accession>A0AA39Z9J6</accession>
<keyword evidence="2" id="KW-0732">Signal</keyword>
<feature type="compositionally biased region" description="Basic and acidic residues" evidence="1">
    <location>
        <begin position="72"/>
        <end position="84"/>
    </location>
</feature>
<name>A0AA39Z9J6_9PEZI</name>
<sequence>MPERLMSILHLPLSFCTATQASYGGNRRCSKLTQLMRAHAVLHSRHRILAQGQYTSVVWVNSLGLLPTNADPYRDLPPTKDHSRSRARSPVCPPHPGLNISKDTLYTHYSVR</sequence>
<feature type="signal peptide" evidence="2">
    <location>
        <begin position="1"/>
        <end position="21"/>
    </location>
</feature>
<dbReference type="AlphaFoldDB" id="A0AA39Z9J6"/>
<protein>
    <recommendedName>
        <fullName evidence="5">Secreted protein</fullName>
    </recommendedName>
</protein>
<evidence type="ECO:0000256" key="1">
    <source>
        <dbReference type="SAM" id="MobiDB-lite"/>
    </source>
</evidence>
<organism evidence="3 4">
    <name type="scientific">Cercophora samala</name>
    <dbReference type="NCBI Taxonomy" id="330535"/>
    <lineage>
        <taxon>Eukaryota</taxon>
        <taxon>Fungi</taxon>
        <taxon>Dikarya</taxon>
        <taxon>Ascomycota</taxon>
        <taxon>Pezizomycotina</taxon>
        <taxon>Sordariomycetes</taxon>
        <taxon>Sordariomycetidae</taxon>
        <taxon>Sordariales</taxon>
        <taxon>Lasiosphaeriaceae</taxon>
        <taxon>Cercophora</taxon>
    </lineage>
</organism>
<feature type="region of interest" description="Disordered" evidence="1">
    <location>
        <begin position="70"/>
        <end position="99"/>
    </location>
</feature>
<proteinExistence type="predicted"/>
<comment type="caution">
    <text evidence="3">The sequence shown here is derived from an EMBL/GenBank/DDBJ whole genome shotgun (WGS) entry which is preliminary data.</text>
</comment>
<keyword evidence="4" id="KW-1185">Reference proteome</keyword>